<name>A0A2K0UMQ7_TRIHA</name>
<proteinExistence type="predicted"/>
<dbReference type="EMBL" id="MTYI01000016">
    <property type="protein sequence ID" value="PNP59035.1"/>
    <property type="molecule type" value="Genomic_DNA"/>
</dbReference>
<dbReference type="AlphaFoldDB" id="A0A2K0UMQ7"/>
<dbReference type="OrthoDB" id="623670at2759"/>
<feature type="chain" id="PRO_5014418475" description="Barwin domain-containing protein" evidence="1">
    <location>
        <begin position="19"/>
        <end position="144"/>
    </location>
</feature>
<evidence type="ECO:0000256" key="1">
    <source>
        <dbReference type="SAM" id="SignalP"/>
    </source>
</evidence>
<keyword evidence="1" id="KW-0732">Signal</keyword>
<sequence length="144" mass="15099">MQFSLAIAASVLAATASAAPAAVSGTNTNGSIFMFGDPAPARNLLYNFGACGLSTYFPGQVPDNMPLVAMPANVFDQFGFAQHNTLCAKIITISRNGVTRQAAIADRNLSSTNSIDMTLDLWEAFGGHDNDGSIITGFSYVINN</sequence>
<evidence type="ECO:0000313" key="2">
    <source>
        <dbReference type="EMBL" id="PNP59035.1"/>
    </source>
</evidence>
<protein>
    <recommendedName>
        <fullName evidence="4">Barwin domain-containing protein</fullName>
    </recommendedName>
</protein>
<dbReference type="SUPFAM" id="SSF50685">
    <property type="entry name" value="Barwin-like endoglucanases"/>
    <property type="match status" value="1"/>
</dbReference>
<evidence type="ECO:0000313" key="3">
    <source>
        <dbReference type="Proteomes" id="UP000236290"/>
    </source>
</evidence>
<gene>
    <name evidence="2" type="ORF">THARTR1_01283</name>
</gene>
<comment type="caution">
    <text evidence="2">The sequence shown here is derived from an EMBL/GenBank/DDBJ whole genome shotgun (WGS) entry which is preliminary data.</text>
</comment>
<evidence type="ECO:0008006" key="4">
    <source>
        <dbReference type="Google" id="ProtNLM"/>
    </source>
</evidence>
<dbReference type="CDD" id="cd22191">
    <property type="entry name" value="DPBB_RlpA_EXP_N-like"/>
    <property type="match status" value="1"/>
</dbReference>
<organism evidence="2 3">
    <name type="scientific">Trichoderma harzianum</name>
    <name type="common">Hypocrea lixii</name>
    <dbReference type="NCBI Taxonomy" id="5544"/>
    <lineage>
        <taxon>Eukaryota</taxon>
        <taxon>Fungi</taxon>
        <taxon>Dikarya</taxon>
        <taxon>Ascomycota</taxon>
        <taxon>Pezizomycotina</taxon>
        <taxon>Sordariomycetes</taxon>
        <taxon>Hypocreomycetidae</taxon>
        <taxon>Hypocreales</taxon>
        <taxon>Hypocreaceae</taxon>
        <taxon>Trichoderma</taxon>
    </lineage>
</organism>
<dbReference type="Proteomes" id="UP000236290">
    <property type="component" value="Unassembled WGS sequence"/>
</dbReference>
<dbReference type="Gene3D" id="2.40.40.10">
    <property type="entry name" value="RlpA-like domain"/>
    <property type="match status" value="1"/>
</dbReference>
<feature type="signal peptide" evidence="1">
    <location>
        <begin position="1"/>
        <end position="18"/>
    </location>
</feature>
<accession>A0A2K0UMQ7</accession>
<dbReference type="InterPro" id="IPR036908">
    <property type="entry name" value="RlpA-like_sf"/>
</dbReference>
<reference evidence="2 3" key="1">
    <citation type="submission" date="2017-02" db="EMBL/GenBank/DDBJ databases">
        <title>Genomes of Trichoderma spp. with biocontrol activity.</title>
        <authorList>
            <person name="Gardiner D."/>
            <person name="Kazan K."/>
            <person name="Vos C."/>
            <person name="Harvey P."/>
        </authorList>
    </citation>
    <scope>NUCLEOTIDE SEQUENCE [LARGE SCALE GENOMIC DNA]</scope>
    <source>
        <strain evidence="2 3">Tr1</strain>
    </source>
</reference>